<keyword evidence="1" id="KW-0479">Metal-binding</keyword>
<reference evidence="3 4" key="1">
    <citation type="submission" date="2017-03" db="EMBL/GenBank/DDBJ databases">
        <title>Genomes of endolithic fungi from Antarctica.</title>
        <authorList>
            <person name="Coleine C."/>
            <person name="Masonjones S."/>
            <person name="Stajich J.E."/>
        </authorList>
    </citation>
    <scope>NUCLEOTIDE SEQUENCE [LARGE SCALE GENOMIC DNA]</scope>
    <source>
        <strain evidence="3 4">CCFEE 6315</strain>
    </source>
</reference>
<dbReference type="Pfam" id="PF03637">
    <property type="entry name" value="Mob1_phocein"/>
    <property type="match status" value="2"/>
</dbReference>
<gene>
    <name evidence="3" type="ORF">B0A50_05778</name>
</gene>
<comment type="caution">
    <text evidence="3">The sequence shown here is derived from an EMBL/GenBank/DDBJ whole genome shotgun (WGS) entry which is preliminary data.</text>
</comment>
<evidence type="ECO:0000256" key="2">
    <source>
        <dbReference type="SAM" id="MobiDB-lite"/>
    </source>
</evidence>
<feature type="region of interest" description="Disordered" evidence="2">
    <location>
        <begin position="342"/>
        <end position="378"/>
    </location>
</feature>
<dbReference type="Proteomes" id="UP000308549">
    <property type="component" value="Unassembled WGS sequence"/>
</dbReference>
<dbReference type="PANTHER" id="PTHR22599">
    <property type="entry name" value="MPS ONE BINDER KINASE ACTIVATOR-LIKE MOB"/>
    <property type="match status" value="1"/>
</dbReference>
<dbReference type="Gene3D" id="1.20.140.30">
    <property type="entry name" value="MOB kinase activator"/>
    <property type="match status" value="1"/>
</dbReference>
<keyword evidence="1" id="KW-0862">Zinc</keyword>
<dbReference type="SMART" id="SM01388">
    <property type="entry name" value="Mob1_phocein"/>
    <property type="match status" value="1"/>
</dbReference>
<feature type="compositionally biased region" description="Gly residues" evidence="2">
    <location>
        <begin position="363"/>
        <end position="378"/>
    </location>
</feature>
<dbReference type="InterPro" id="IPR036703">
    <property type="entry name" value="MOB_kinase_act_sf"/>
</dbReference>
<protein>
    <recommendedName>
        <fullName evidence="5">Mob1/phocein</fullName>
    </recommendedName>
</protein>
<feature type="binding site" evidence="1">
    <location>
        <position position="185"/>
    </location>
    <ligand>
        <name>Zn(2+)</name>
        <dbReference type="ChEBI" id="CHEBI:29105"/>
    </ligand>
</feature>
<proteinExistence type="predicted"/>
<feature type="region of interest" description="Disordered" evidence="2">
    <location>
        <begin position="47"/>
        <end position="109"/>
    </location>
</feature>
<dbReference type="OrthoDB" id="10261121at2759"/>
<organism evidence="3 4">
    <name type="scientific">Salinomyces thailandicus</name>
    <dbReference type="NCBI Taxonomy" id="706561"/>
    <lineage>
        <taxon>Eukaryota</taxon>
        <taxon>Fungi</taxon>
        <taxon>Dikarya</taxon>
        <taxon>Ascomycota</taxon>
        <taxon>Pezizomycotina</taxon>
        <taxon>Dothideomycetes</taxon>
        <taxon>Dothideomycetidae</taxon>
        <taxon>Mycosphaerellales</taxon>
        <taxon>Teratosphaeriaceae</taxon>
        <taxon>Salinomyces</taxon>
    </lineage>
</organism>
<feature type="binding site" evidence="1">
    <location>
        <position position="180"/>
    </location>
    <ligand>
        <name>Zn(2+)</name>
        <dbReference type="ChEBI" id="CHEBI:29105"/>
    </ligand>
</feature>
<dbReference type="AlphaFoldDB" id="A0A4U0TTR1"/>
<evidence type="ECO:0000313" key="3">
    <source>
        <dbReference type="EMBL" id="TKA25683.1"/>
    </source>
</evidence>
<keyword evidence="4" id="KW-1185">Reference proteome</keyword>
<name>A0A4U0TTR1_9PEZI</name>
<dbReference type="InterPro" id="IPR005301">
    <property type="entry name" value="MOB_kinase_act_fam"/>
</dbReference>
<accession>A0A4U0TTR1</accession>
<feature type="compositionally biased region" description="Polar residues" evidence="2">
    <location>
        <begin position="95"/>
        <end position="109"/>
    </location>
</feature>
<feature type="compositionally biased region" description="Low complexity" evidence="2">
    <location>
        <begin position="349"/>
        <end position="362"/>
    </location>
</feature>
<feature type="compositionally biased region" description="Polar residues" evidence="2">
    <location>
        <begin position="53"/>
        <end position="72"/>
    </location>
</feature>
<evidence type="ECO:0008006" key="5">
    <source>
        <dbReference type="Google" id="ProtNLM"/>
    </source>
</evidence>
<dbReference type="EMBL" id="NAJL01000033">
    <property type="protein sequence ID" value="TKA25683.1"/>
    <property type="molecule type" value="Genomic_DNA"/>
</dbReference>
<sequence length="378" mass="41241">MRTHTDYEELPVMPWVAKPVTAESQLVADLIQKRIIKLANAAESSRAFGRGGTNNQARGNQNAPPPSRVNNASPSGYSSPSLGPPTMPQAPASPSLAQSMVSNEQASHQNARAAGKIPLFFREQYALFMVKGNFMTLAAKPVLIEEGEWMAHQIVEQSRVLGNLLACVQDDDRPGGRGVCTEKDCPSMSAGPTTYTWIDTNRNPINLPAPIYIKHIQTWVNGKIQDPSIFPTESFTTAPPLPSPAQTQQDPNHWLGKTSGFPQRFETEVRNMYKQMFRVYAHVYWQHWFLFWHTSSHTYLNTCFMHFVNVGRLFGLLSEKDTEPMQPLIELWVRQGTLPKMDKVEQSPGSAGAAAGSSTAGSGVAGSGAGAGAAGTAS</sequence>
<evidence type="ECO:0000256" key="1">
    <source>
        <dbReference type="PIRSR" id="PIRSR605301-1"/>
    </source>
</evidence>
<feature type="binding site" evidence="1">
    <location>
        <position position="282"/>
    </location>
    <ligand>
        <name>Zn(2+)</name>
        <dbReference type="ChEBI" id="CHEBI:29105"/>
    </ligand>
</feature>
<dbReference type="SUPFAM" id="SSF101152">
    <property type="entry name" value="Mob1/phocein"/>
    <property type="match status" value="1"/>
</dbReference>
<evidence type="ECO:0000313" key="4">
    <source>
        <dbReference type="Proteomes" id="UP000308549"/>
    </source>
</evidence>
<feature type="binding site" evidence="1">
    <location>
        <position position="287"/>
    </location>
    <ligand>
        <name>Zn(2+)</name>
        <dbReference type="ChEBI" id="CHEBI:29105"/>
    </ligand>
</feature>